<dbReference type="RefSeq" id="WP_303541190.1">
    <property type="nucleotide sequence ID" value="NZ_JAUOTP010000003.1"/>
</dbReference>
<organism evidence="1 2">
    <name type="scientific">Sphingomonas natans</name>
    <dbReference type="NCBI Taxonomy" id="3063330"/>
    <lineage>
        <taxon>Bacteria</taxon>
        <taxon>Pseudomonadati</taxon>
        <taxon>Pseudomonadota</taxon>
        <taxon>Alphaproteobacteria</taxon>
        <taxon>Sphingomonadales</taxon>
        <taxon>Sphingomonadaceae</taxon>
        <taxon>Sphingomonas</taxon>
    </lineage>
</organism>
<sequence length="139" mass="15891">MRLNANKIRFVSDGALIDLAWFGQYEEMPVRSAFLKVVQVRDPAISERISADYSVGMTWGYHEEQRYLLDLIRARLSFPTLLDRVIAWQRKWRADAMVIEGACIGISLRQTVKRADVMDMVLALTSRGSKEERLAGRSA</sequence>
<evidence type="ECO:0000313" key="1">
    <source>
        <dbReference type="EMBL" id="MDO6414180.1"/>
    </source>
</evidence>
<gene>
    <name evidence="1" type="ORF">Q4F19_07285</name>
</gene>
<name>A0ABT8Y930_9SPHN</name>
<accession>A0ABT8Y930</accession>
<dbReference type="EMBL" id="JAUOTP010000003">
    <property type="protein sequence ID" value="MDO6414180.1"/>
    <property type="molecule type" value="Genomic_DNA"/>
</dbReference>
<protein>
    <submittedName>
        <fullName evidence="1">Uncharacterized protein</fullName>
    </submittedName>
</protein>
<dbReference type="Proteomes" id="UP001169764">
    <property type="component" value="Unassembled WGS sequence"/>
</dbReference>
<reference evidence="1" key="1">
    <citation type="submission" date="2023-07" db="EMBL/GenBank/DDBJ databases">
        <authorList>
            <person name="Kim M."/>
        </authorList>
    </citation>
    <scope>NUCLEOTIDE SEQUENCE</scope>
    <source>
        <strain evidence="1">BIUV-7</strain>
    </source>
</reference>
<evidence type="ECO:0000313" key="2">
    <source>
        <dbReference type="Proteomes" id="UP001169764"/>
    </source>
</evidence>
<comment type="caution">
    <text evidence="1">The sequence shown here is derived from an EMBL/GenBank/DDBJ whole genome shotgun (WGS) entry which is preliminary data.</text>
</comment>
<keyword evidence="2" id="KW-1185">Reference proteome</keyword>
<proteinExistence type="predicted"/>